<dbReference type="InterPro" id="IPR039422">
    <property type="entry name" value="MarR/SlyA-like"/>
</dbReference>
<dbReference type="RefSeq" id="WP_003078644.1">
    <property type="nucleotide sequence ID" value="NZ_AEUW02000001.1"/>
</dbReference>
<feature type="domain" description="HTH marR-type" evidence="1">
    <location>
        <begin position="1"/>
        <end position="138"/>
    </location>
</feature>
<dbReference type="PANTHER" id="PTHR33164">
    <property type="entry name" value="TRANSCRIPTIONAL REGULATOR, MARR FAMILY"/>
    <property type="match status" value="1"/>
</dbReference>
<dbReference type="STRING" id="764298.STRMA_0564"/>
<dbReference type="SMART" id="SM00347">
    <property type="entry name" value="HTH_MARR"/>
    <property type="match status" value="1"/>
</dbReference>
<dbReference type="GO" id="GO:0006950">
    <property type="term" value="P:response to stress"/>
    <property type="evidence" value="ECO:0007669"/>
    <property type="project" value="TreeGrafter"/>
</dbReference>
<dbReference type="AlphaFoldDB" id="G5JU24"/>
<dbReference type="EMBL" id="AEUW02000001">
    <property type="protein sequence ID" value="EHJ51621.1"/>
    <property type="molecule type" value="Genomic_DNA"/>
</dbReference>
<protein>
    <submittedName>
        <fullName evidence="2">Transcriptional regulator, MarR family</fullName>
    </submittedName>
</protein>
<dbReference type="SUPFAM" id="SSF46785">
    <property type="entry name" value="Winged helix' DNA-binding domain"/>
    <property type="match status" value="1"/>
</dbReference>
<evidence type="ECO:0000313" key="3">
    <source>
        <dbReference type="Proteomes" id="UP000003573"/>
    </source>
</evidence>
<sequence length="144" mass="16523">MKEPLGQFRILLNTIENRVQEISKGYDIESLAGPQGSTVVFLLKNQDQELFIKDIEKELQVSKSVASNLVKRMQKNGFVKIIPSLSDKRRKQVVLTPFGLEKAKEMQFFLNDIYDAVLADIKPEELAVAKKVFRQIQSNLENRE</sequence>
<dbReference type="InterPro" id="IPR036388">
    <property type="entry name" value="WH-like_DNA-bd_sf"/>
</dbReference>
<name>G5JU24_9STRE</name>
<dbReference type="PANTHER" id="PTHR33164:SF99">
    <property type="entry name" value="MARR FAMILY REGULATORY PROTEIN"/>
    <property type="match status" value="1"/>
</dbReference>
<evidence type="ECO:0000313" key="2">
    <source>
        <dbReference type="EMBL" id="EHJ51621.1"/>
    </source>
</evidence>
<organism evidence="2 3">
    <name type="scientific">Streptococcus macacae NCTC 11558</name>
    <dbReference type="NCBI Taxonomy" id="764298"/>
    <lineage>
        <taxon>Bacteria</taxon>
        <taxon>Bacillati</taxon>
        <taxon>Bacillota</taxon>
        <taxon>Bacilli</taxon>
        <taxon>Lactobacillales</taxon>
        <taxon>Streptococcaceae</taxon>
        <taxon>Streptococcus</taxon>
    </lineage>
</organism>
<reference evidence="2 3" key="1">
    <citation type="journal article" date="2014" name="Int. J. Syst. Evol. Microbiol.">
        <title>Phylogenomics and the dynamic genome evolution of the genus Streptococcus.</title>
        <authorList>
            <consortium name="The Broad Institute Genome Sequencing Platform"/>
            <person name="Richards V.P."/>
            <person name="Palmer S.R."/>
            <person name="Pavinski Bitar P.D."/>
            <person name="Qin X."/>
            <person name="Weinstock G.M."/>
            <person name="Highlander S.K."/>
            <person name="Town C.D."/>
            <person name="Burne R.A."/>
            <person name="Stanhope M.J."/>
        </authorList>
    </citation>
    <scope>NUCLEOTIDE SEQUENCE [LARGE SCALE GENOMIC DNA]</scope>
    <source>
        <strain evidence="2 3">NCTC 11558</strain>
    </source>
</reference>
<accession>G5JU24</accession>
<comment type="caution">
    <text evidence="2">The sequence shown here is derived from an EMBL/GenBank/DDBJ whole genome shotgun (WGS) entry which is preliminary data.</text>
</comment>
<evidence type="ECO:0000259" key="1">
    <source>
        <dbReference type="PROSITE" id="PS50995"/>
    </source>
</evidence>
<dbReference type="Proteomes" id="UP000003573">
    <property type="component" value="Unassembled WGS sequence"/>
</dbReference>
<dbReference type="eggNOG" id="COG1846">
    <property type="taxonomic scope" value="Bacteria"/>
</dbReference>
<dbReference type="Gene3D" id="1.10.10.10">
    <property type="entry name" value="Winged helix-like DNA-binding domain superfamily/Winged helix DNA-binding domain"/>
    <property type="match status" value="1"/>
</dbReference>
<dbReference type="OrthoDB" id="384891at2"/>
<dbReference type="GO" id="GO:0003700">
    <property type="term" value="F:DNA-binding transcription factor activity"/>
    <property type="evidence" value="ECO:0007669"/>
    <property type="project" value="InterPro"/>
</dbReference>
<dbReference type="Pfam" id="PF12802">
    <property type="entry name" value="MarR_2"/>
    <property type="match status" value="1"/>
</dbReference>
<keyword evidence="3" id="KW-1185">Reference proteome</keyword>
<dbReference type="InterPro" id="IPR000835">
    <property type="entry name" value="HTH_MarR-typ"/>
</dbReference>
<gene>
    <name evidence="2" type="ORF">STRMA_0564</name>
</gene>
<dbReference type="InterPro" id="IPR036390">
    <property type="entry name" value="WH_DNA-bd_sf"/>
</dbReference>
<proteinExistence type="predicted"/>
<dbReference type="PROSITE" id="PS50995">
    <property type="entry name" value="HTH_MARR_2"/>
    <property type="match status" value="1"/>
</dbReference>